<accession>A0A1L6TD92</accession>
<protein>
    <submittedName>
        <fullName evidence="2">Uncharacterized protein</fullName>
    </submittedName>
</protein>
<name>A0A1L6TD92_PISSA</name>
<reference evidence="2 3" key="1">
    <citation type="journal article" date="2014" name="Genome Announc.">
        <title>Comparative Genome Analysis of Two Isolates of the Fish Pathogen Piscirickettsia salmonis from Different Hosts Reveals Major Differences in Virulence-Associated Secretion Systems.</title>
        <authorList>
            <person name="Bohle H."/>
            <person name="Henriquez P."/>
            <person name="Grothusen H."/>
            <person name="Navas E."/>
            <person name="Sandoval A."/>
            <person name="Bustamante F."/>
            <person name="Bustos P."/>
            <person name="Mancilla M."/>
        </authorList>
    </citation>
    <scope>NUCLEOTIDE SEQUENCE [LARGE SCALE GENOMIC DNA]</scope>
    <source>
        <strain evidence="3">B1-32597</strain>
    </source>
</reference>
<sequence length="85" mass="9566">MAVITVAVNLENRAKIFNMWQATILQFLKCLRLRLIAVLVAEEFGLVAVNWTKLSNEPTQASTPSPRQQQVPHFSGEEKILSAKM</sequence>
<gene>
    <name evidence="2" type="ORF">KU39_2205</name>
</gene>
<dbReference type="Proteomes" id="UP000029558">
    <property type="component" value="Chromosome"/>
</dbReference>
<dbReference type="EMBL" id="CP012508">
    <property type="protein sequence ID" value="ALB23385.1"/>
    <property type="molecule type" value="Genomic_DNA"/>
</dbReference>
<evidence type="ECO:0000256" key="1">
    <source>
        <dbReference type="SAM" id="MobiDB-lite"/>
    </source>
</evidence>
<feature type="compositionally biased region" description="Basic and acidic residues" evidence="1">
    <location>
        <begin position="75"/>
        <end position="85"/>
    </location>
</feature>
<feature type="region of interest" description="Disordered" evidence="1">
    <location>
        <begin position="56"/>
        <end position="85"/>
    </location>
</feature>
<dbReference type="AlphaFoldDB" id="A0A1L6TD92"/>
<evidence type="ECO:0000313" key="3">
    <source>
        <dbReference type="Proteomes" id="UP000029558"/>
    </source>
</evidence>
<evidence type="ECO:0000313" key="2">
    <source>
        <dbReference type="EMBL" id="ALB23385.1"/>
    </source>
</evidence>
<feature type="compositionally biased region" description="Polar residues" evidence="1">
    <location>
        <begin position="56"/>
        <end position="72"/>
    </location>
</feature>
<proteinExistence type="predicted"/>
<organism evidence="2 3">
    <name type="scientific">Piscirickettsia salmonis</name>
    <dbReference type="NCBI Taxonomy" id="1238"/>
    <lineage>
        <taxon>Bacteria</taxon>
        <taxon>Pseudomonadati</taxon>
        <taxon>Pseudomonadota</taxon>
        <taxon>Gammaproteobacteria</taxon>
        <taxon>Thiotrichales</taxon>
        <taxon>Piscirickettsiaceae</taxon>
        <taxon>Piscirickettsia</taxon>
    </lineage>
</organism>